<sequence>MGRRVCEYFEVYAVLKRLMLPNGEPGVCLSLPTYSLKKLTKMGRICDSISISSYFVLTQLFFIVKEFSSLVWSCTVMGGG</sequence>
<reference evidence="1" key="2">
    <citation type="submission" date="2020-11" db="EMBL/GenBank/DDBJ databases">
        <authorList>
            <person name="McCartney M.A."/>
            <person name="Auch B."/>
            <person name="Kono T."/>
            <person name="Mallez S."/>
            <person name="Becker A."/>
            <person name="Gohl D.M."/>
            <person name="Silverstein K.A.T."/>
            <person name="Koren S."/>
            <person name="Bechman K.B."/>
            <person name="Herman A."/>
            <person name="Abrahante J.E."/>
            <person name="Garbe J."/>
        </authorList>
    </citation>
    <scope>NUCLEOTIDE SEQUENCE</scope>
    <source>
        <strain evidence="1">Duluth1</strain>
        <tissue evidence="1">Whole animal</tissue>
    </source>
</reference>
<organism evidence="1 2">
    <name type="scientific">Dreissena polymorpha</name>
    <name type="common">Zebra mussel</name>
    <name type="synonym">Mytilus polymorpha</name>
    <dbReference type="NCBI Taxonomy" id="45954"/>
    <lineage>
        <taxon>Eukaryota</taxon>
        <taxon>Metazoa</taxon>
        <taxon>Spiralia</taxon>
        <taxon>Lophotrochozoa</taxon>
        <taxon>Mollusca</taxon>
        <taxon>Bivalvia</taxon>
        <taxon>Autobranchia</taxon>
        <taxon>Heteroconchia</taxon>
        <taxon>Euheterodonta</taxon>
        <taxon>Imparidentia</taxon>
        <taxon>Neoheterodontei</taxon>
        <taxon>Myida</taxon>
        <taxon>Dreissenoidea</taxon>
        <taxon>Dreissenidae</taxon>
        <taxon>Dreissena</taxon>
    </lineage>
</organism>
<evidence type="ECO:0000313" key="1">
    <source>
        <dbReference type="EMBL" id="KAH3710116.1"/>
    </source>
</evidence>
<dbReference type="EMBL" id="JAIWYP010000014">
    <property type="protein sequence ID" value="KAH3710116.1"/>
    <property type="molecule type" value="Genomic_DNA"/>
</dbReference>
<evidence type="ECO:0000313" key="2">
    <source>
        <dbReference type="Proteomes" id="UP000828390"/>
    </source>
</evidence>
<proteinExistence type="predicted"/>
<gene>
    <name evidence="1" type="ORF">DPMN_069583</name>
</gene>
<protein>
    <submittedName>
        <fullName evidence="1">Uncharacterized protein</fullName>
    </submittedName>
</protein>
<keyword evidence="2" id="KW-1185">Reference proteome</keyword>
<comment type="caution">
    <text evidence="1">The sequence shown here is derived from an EMBL/GenBank/DDBJ whole genome shotgun (WGS) entry which is preliminary data.</text>
</comment>
<accession>A0A9D4BN73</accession>
<name>A0A9D4BN73_DREPO</name>
<reference evidence="1" key="1">
    <citation type="journal article" date="2019" name="bioRxiv">
        <title>The Genome of the Zebra Mussel, Dreissena polymorpha: A Resource for Invasive Species Research.</title>
        <authorList>
            <person name="McCartney M.A."/>
            <person name="Auch B."/>
            <person name="Kono T."/>
            <person name="Mallez S."/>
            <person name="Zhang Y."/>
            <person name="Obille A."/>
            <person name="Becker A."/>
            <person name="Abrahante J.E."/>
            <person name="Garbe J."/>
            <person name="Badalamenti J.P."/>
            <person name="Herman A."/>
            <person name="Mangelson H."/>
            <person name="Liachko I."/>
            <person name="Sullivan S."/>
            <person name="Sone E.D."/>
            <person name="Koren S."/>
            <person name="Silverstein K.A.T."/>
            <person name="Beckman K.B."/>
            <person name="Gohl D.M."/>
        </authorList>
    </citation>
    <scope>NUCLEOTIDE SEQUENCE</scope>
    <source>
        <strain evidence="1">Duluth1</strain>
        <tissue evidence="1">Whole animal</tissue>
    </source>
</reference>
<dbReference type="AlphaFoldDB" id="A0A9D4BN73"/>
<dbReference type="Proteomes" id="UP000828390">
    <property type="component" value="Unassembled WGS sequence"/>
</dbReference>